<dbReference type="KEGG" id="plal:FXN65_12890"/>
<organism evidence="1 2">
    <name type="scientific">Metapseudomonas lalkuanensis</name>
    <dbReference type="NCBI Taxonomy" id="2604832"/>
    <lineage>
        <taxon>Bacteria</taxon>
        <taxon>Pseudomonadati</taxon>
        <taxon>Pseudomonadota</taxon>
        <taxon>Gammaproteobacteria</taxon>
        <taxon>Pseudomonadales</taxon>
        <taxon>Pseudomonadaceae</taxon>
        <taxon>Metapseudomonas</taxon>
    </lineage>
</organism>
<accession>A0A5J6QKM7</accession>
<keyword evidence="2" id="KW-1185">Reference proteome</keyword>
<name>A0A5J6QKM7_9GAMM</name>
<dbReference type="AlphaFoldDB" id="A0A5J6QKM7"/>
<evidence type="ECO:0000313" key="1">
    <source>
        <dbReference type="EMBL" id="QEY62927.1"/>
    </source>
</evidence>
<sequence>MPALSEIDRQFISAVHTLMREYDISRSQLLAMLDRNTRRVIPGPTPQPLKTYLNPYTLQSIQVRVCRNLTYRAWVAEYGEEIVATWQIEPIRGRKKRIERPAR</sequence>
<dbReference type="Proteomes" id="UP000327179">
    <property type="component" value="Chromosome"/>
</dbReference>
<protein>
    <submittedName>
        <fullName evidence="1">Uncharacterized protein</fullName>
    </submittedName>
</protein>
<gene>
    <name evidence="1" type="ORF">FXN65_12890</name>
</gene>
<reference evidence="1 2" key="1">
    <citation type="submission" date="2019-08" db="EMBL/GenBank/DDBJ databases">
        <title>Whole-genome Sequencing of e-waste polymer degrading bacterium Pseudomonas sp. strain PE08.</title>
        <authorList>
            <person name="Kirdat K."/>
            <person name="Debbarma P."/>
            <person name="Narawade N."/>
            <person name="Suyal D."/>
            <person name="Thorat V."/>
            <person name="Shouche Y."/>
            <person name="Goel R."/>
            <person name="Yadav A."/>
        </authorList>
    </citation>
    <scope>NUCLEOTIDE SEQUENCE [LARGE SCALE GENOMIC DNA]</scope>
    <source>
        <strain evidence="1 2">PE08</strain>
    </source>
</reference>
<evidence type="ECO:0000313" key="2">
    <source>
        <dbReference type="Proteomes" id="UP000327179"/>
    </source>
</evidence>
<proteinExistence type="predicted"/>
<dbReference type="RefSeq" id="WP_151133582.1">
    <property type="nucleotide sequence ID" value="NZ_CP043311.1"/>
</dbReference>
<dbReference type="EMBL" id="CP043311">
    <property type="protein sequence ID" value="QEY62927.1"/>
    <property type="molecule type" value="Genomic_DNA"/>
</dbReference>